<evidence type="ECO:0000259" key="11">
    <source>
        <dbReference type="PROSITE" id="PS50125"/>
    </source>
</evidence>
<dbReference type="Pfam" id="PF13374">
    <property type="entry name" value="TPR_10"/>
    <property type="match status" value="1"/>
</dbReference>
<dbReference type="SMART" id="SM00044">
    <property type="entry name" value="CYCc"/>
    <property type="match status" value="1"/>
</dbReference>
<dbReference type="SMART" id="SM00028">
    <property type="entry name" value="TPR"/>
    <property type="match status" value="7"/>
</dbReference>
<dbReference type="SUPFAM" id="SSF48452">
    <property type="entry name" value="TPR-like"/>
    <property type="match status" value="2"/>
</dbReference>
<dbReference type="eggNOG" id="COG0457">
    <property type="taxonomic scope" value="Bacteria"/>
</dbReference>
<keyword evidence="7" id="KW-0802">TPR repeat</keyword>
<feature type="repeat" description="TPR" evidence="7">
    <location>
        <begin position="121"/>
        <end position="154"/>
    </location>
</feature>
<evidence type="ECO:0000313" key="13">
    <source>
        <dbReference type="Proteomes" id="UP000005631"/>
    </source>
</evidence>
<dbReference type="STRING" id="926562.Oweho_0457"/>
<feature type="transmembrane region" description="Helical" evidence="9">
    <location>
        <begin position="396"/>
        <end position="417"/>
    </location>
</feature>
<dbReference type="RefSeq" id="WP_014200836.1">
    <property type="nucleotide sequence ID" value="NC_016599.1"/>
</dbReference>
<dbReference type="Gene3D" id="1.25.40.10">
    <property type="entry name" value="Tetratricopeptide repeat domain"/>
    <property type="match status" value="3"/>
</dbReference>
<dbReference type="GO" id="GO:0016020">
    <property type="term" value="C:membrane"/>
    <property type="evidence" value="ECO:0007669"/>
    <property type="project" value="UniProtKB-SubCell"/>
</dbReference>
<comment type="subcellular location">
    <subcellularLocation>
        <location evidence="1">Membrane</location>
    </subcellularLocation>
</comment>
<feature type="repeat" description="TPR" evidence="7">
    <location>
        <begin position="279"/>
        <end position="312"/>
    </location>
</feature>
<dbReference type="eggNOG" id="COG2114">
    <property type="taxonomic scope" value="Bacteria"/>
</dbReference>
<dbReference type="PROSITE" id="PS50005">
    <property type="entry name" value="TPR"/>
    <property type="match status" value="5"/>
</dbReference>
<dbReference type="Gene3D" id="3.30.70.1230">
    <property type="entry name" value="Nucleotide cyclase"/>
    <property type="match status" value="1"/>
</dbReference>
<dbReference type="PATRIC" id="fig|926562.3.peg.472"/>
<dbReference type="PROSITE" id="PS00452">
    <property type="entry name" value="GUANYLATE_CYCLASE_1"/>
    <property type="match status" value="1"/>
</dbReference>
<keyword evidence="13" id="KW-1185">Reference proteome</keyword>
<evidence type="ECO:0000256" key="1">
    <source>
        <dbReference type="ARBA" id="ARBA00004370"/>
    </source>
</evidence>
<evidence type="ECO:0000256" key="8">
    <source>
        <dbReference type="RuleBase" id="RU000405"/>
    </source>
</evidence>
<dbReference type="GO" id="GO:0035556">
    <property type="term" value="P:intracellular signal transduction"/>
    <property type="evidence" value="ECO:0007669"/>
    <property type="project" value="InterPro"/>
</dbReference>
<feature type="domain" description="Guanylate cyclase" evidence="11">
    <location>
        <begin position="460"/>
        <end position="592"/>
    </location>
</feature>
<dbReference type="KEGG" id="oho:Oweho_0457"/>
<dbReference type="GO" id="GO:0009190">
    <property type="term" value="P:cyclic nucleotide biosynthetic process"/>
    <property type="evidence" value="ECO:0007669"/>
    <property type="project" value="InterPro"/>
</dbReference>
<dbReference type="EMBL" id="CP003156">
    <property type="protein sequence ID" value="AEV31475.1"/>
    <property type="molecule type" value="Genomic_DNA"/>
</dbReference>
<organism evidence="12 13">
    <name type="scientific">Owenweeksia hongkongensis (strain DSM 17368 / CIP 108786 / JCM 12287 / NRRL B-23963 / UST20020801)</name>
    <dbReference type="NCBI Taxonomy" id="926562"/>
    <lineage>
        <taxon>Bacteria</taxon>
        <taxon>Pseudomonadati</taxon>
        <taxon>Bacteroidota</taxon>
        <taxon>Flavobacteriia</taxon>
        <taxon>Flavobacteriales</taxon>
        <taxon>Owenweeksiaceae</taxon>
        <taxon>Owenweeksia</taxon>
    </lineage>
</organism>
<keyword evidence="2 9" id="KW-0812">Transmembrane</keyword>
<dbReference type="InterPro" id="IPR019734">
    <property type="entry name" value="TPR_rpt"/>
</dbReference>
<dbReference type="InterPro" id="IPR018297">
    <property type="entry name" value="A/G_cyclase_CS"/>
</dbReference>
<evidence type="ECO:0000256" key="7">
    <source>
        <dbReference type="PROSITE-ProRule" id="PRU00339"/>
    </source>
</evidence>
<evidence type="ECO:0000256" key="2">
    <source>
        <dbReference type="ARBA" id="ARBA00022692"/>
    </source>
</evidence>
<dbReference type="Pfam" id="PF13424">
    <property type="entry name" value="TPR_12"/>
    <property type="match status" value="2"/>
</dbReference>
<dbReference type="GO" id="GO:0004016">
    <property type="term" value="F:adenylate cyclase activity"/>
    <property type="evidence" value="ECO:0007669"/>
    <property type="project" value="UniProtKB-ARBA"/>
</dbReference>
<evidence type="ECO:0000256" key="10">
    <source>
        <dbReference type="SAM" id="SignalP"/>
    </source>
</evidence>
<comment type="similarity">
    <text evidence="8">Belongs to the adenylyl cyclase class-4/guanylyl cyclase family.</text>
</comment>
<dbReference type="GO" id="GO:0000166">
    <property type="term" value="F:nucleotide binding"/>
    <property type="evidence" value="ECO:0007669"/>
    <property type="project" value="UniProtKB-KW"/>
</dbReference>
<feature type="repeat" description="TPR" evidence="7">
    <location>
        <begin position="81"/>
        <end position="114"/>
    </location>
</feature>
<dbReference type="PANTHER" id="PTHR11920:SF335">
    <property type="entry name" value="GUANYLATE CYCLASE"/>
    <property type="match status" value="1"/>
</dbReference>
<keyword evidence="3" id="KW-0547">Nucleotide-binding</keyword>
<dbReference type="SUPFAM" id="SSF55073">
    <property type="entry name" value="Nucleotide cyclase"/>
    <property type="match status" value="1"/>
</dbReference>
<dbReference type="InterPro" id="IPR011990">
    <property type="entry name" value="TPR-like_helical_dom_sf"/>
</dbReference>
<dbReference type="HOGENOM" id="CLU_028267_0_0_10"/>
<sequence>MLRHVLPILLILLLNLSVSAQGNEIDSLRAHVHTLPEDTLKVNKMLELSSVYFSSAPEKAIIVAENAKKLAHKIGYRKGTAYALKNVGIAYYYQGEYVDALSSWQKSLSVFDSINDRIGVANIQSNIGAIYYNEGEYNRALDYYLKSLKISEELKDTLRIVTALTNIGAVYIDKSATLDKALEYLSRALELSEKIGASDAIANSSLNIGIVYFTRKNYDLALEYYTRSLNAMQGTDGTVFTMIEIGKVYTKQGEYSKALKTLDEALETADLLNAKPNKTTALVAKAEVYFDLKDYRKAINLYREAIILAKETNYLKFLELSYLGLGQAYFASNRYDSAYKYQTLMVNVKDSLYNIETQKLLSNQLFNFQIEKKQNEINLLKKDQELQSLDLEKQKVVRNLVIAGFVSVIIFLLVAILQKRKISKEKDRSEKLLLNILPYEIAEELKEQGKSEARDFNQVSVLFTDFVAFTELSEKLTAKELVNEINYYFKAFDNVVSKYKIEKIKTIGDAYMAAGGVPVPNPNSVKNVVLAALEMQDIVKEKRQQYSDTHILNLFSMRIGIHTGPVVAGIVGVKKFQYDIWGDTVNTAARMESSCEVGKVNISEVTYEIIKDVPELEFEHRGKIEAKGKGKLDMYFVRKKSIIN</sequence>
<evidence type="ECO:0000256" key="9">
    <source>
        <dbReference type="SAM" id="Phobius"/>
    </source>
</evidence>
<dbReference type="OrthoDB" id="9806704at2"/>
<keyword evidence="4 9" id="KW-1133">Transmembrane helix</keyword>
<dbReference type="PROSITE" id="PS50293">
    <property type="entry name" value="TPR_REGION"/>
    <property type="match status" value="1"/>
</dbReference>
<reference evidence="12 13" key="1">
    <citation type="journal article" date="2012" name="Stand. Genomic Sci.">
        <title>Genome sequence of the orange-pigmented seawater bacterium Owenweeksia hongkongensis type strain (UST20020801(T)).</title>
        <authorList>
            <person name="Riedel T."/>
            <person name="Held B."/>
            <person name="Nolan M."/>
            <person name="Lucas S."/>
            <person name="Lapidus A."/>
            <person name="Tice H."/>
            <person name="Del Rio T.G."/>
            <person name="Cheng J.F."/>
            <person name="Han C."/>
            <person name="Tapia R."/>
            <person name="Goodwin L.A."/>
            <person name="Pitluck S."/>
            <person name="Liolios K."/>
            <person name="Mavromatis K."/>
            <person name="Pagani I."/>
            <person name="Ivanova N."/>
            <person name="Mikhailova N."/>
            <person name="Pati A."/>
            <person name="Chen A."/>
            <person name="Palaniappan K."/>
            <person name="Rohde M."/>
            <person name="Tindall B.J."/>
            <person name="Detter J.C."/>
            <person name="Goker M."/>
            <person name="Woyke T."/>
            <person name="Bristow J."/>
            <person name="Eisen J.A."/>
            <person name="Markowitz V."/>
            <person name="Hugenholtz P."/>
            <person name="Klenk H.P."/>
            <person name="Kyrpides N.C."/>
        </authorList>
    </citation>
    <scope>NUCLEOTIDE SEQUENCE</scope>
    <source>
        <strain evidence="13">DSM 17368 / JCM 12287 / NRRL B-23963</strain>
    </source>
</reference>
<keyword evidence="6 8" id="KW-0456">Lyase</keyword>
<keyword evidence="10" id="KW-0732">Signal</keyword>
<dbReference type="PROSITE" id="PS50125">
    <property type="entry name" value="GUANYLATE_CYCLASE_2"/>
    <property type="match status" value="1"/>
</dbReference>
<accession>G8QZ92</accession>
<keyword evidence="5 9" id="KW-0472">Membrane</keyword>
<feature type="repeat" description="TPR" evidence="7">
    <location>
        <begin position="239"/>
        <end position="272"/>
    </location>
</feature>
<protein>
    <submittedName>
        <fullName evidence="12">Family 3 adenylate cyclase</fullName>
    </submittedName>
</protein>
<evidence type="ECO:0000256" key="6">
    <source>
        <dbReference type="ARBA" id="ARBA00023239"/>
    </source>
</evidence>
<dbReference type="Pfam" id="PF00211">
    <property type="entry name" value="Guanylate_cyc"/>
    <property type="match status" value="1"/>
</dbReference>
<dbReference type="InterPro" id="IPR050401">
    <property type="entry name" value="Cyclic_nucleotide_synthase"/>
</dbReference>
<dbReference type="Proteomes" id="UP000005631">
    <property type="component" value="Chromosome"/>
</dbReference>
<evidence type="ECO:0000256" key="4">
    <source>
        <dbReference type="ARBA" id="ARBA00022989"/>
    </source>
</evidence>
<feature type="signal peptide" evidence="10">
    <location>
        <begin position="1"/>
        <end position="20"/>
    </location>
</feature>
<dbReference type="PANTHER" id="PTHR11920">
    <property type="entry name" value="GUANYLYL CYCLASE"/>
    <property type="match status" value="1"/>
</dbReference>
<feature type="chain" id="PRO_5003515212" evidence="10">
    <location>
        <begin position="21"/>
        <end position="644"/>
    </location>
</feature>
<gene>
    <name evidence="12" type="ordered locus">Oweho_0457</name>
</gene>
<proteinExistence type="inferred from homology"/>
<dbReference type="AlphaFoldDB" id="G8QZ92"/>
<feature type="repeat" description="TPR" evidence="7">
    <location>
        <begin position="202"/>
        <end position="235"/>
    </location>
</feature>
<name>G8QZ92_OWEHD</name>
<evidence type="ECO:0000256" key="5">
    <source>
        <dbReference type="ARBA" id="ARBA00023136"/>
    </source>
</evidence>
<evidence type="ECO:0000256" key="3">
    <source>
        <dbReference type="ARBA" id="ARBA00022741"/>
    </source>
</evidence>
<evidence type="ECO:0000313" key="12">
    <source>
        <dbReference type="EMBL" id="AEV31475.1"/>
    </source>
</evidence>
<dbReference type="InterPro" id="IPR001054">
    <property type="entry name" value="A/G_cyclase"/>
</dbReference>
<dbReference type="InterPro" id="IPR029787">
    <property type="entry name" value="Nucleotide_cyclase"/>
</dbReference>
<dbReference type="CDD" id="cd07302">
    <property type="entry name" value="CHD"/>
    <property type="match status" value="1"/>
</dbReference>